<dbReference type="Pfam" id="PF00059">
    <property type="entry name" value="Lectin_C"/>
    <property type="match status" value="1"/>
</dbReference>
<name>G1KLC8_ANOCA</name>
<organism evidence="9 10">
    <name type="scientific">Anolis carolinensis</name>
    <name type="common">Green anole</name>
    <name type="synonym">American chameleon</name>
    <dbReference type="NCBI Taxonomy" id="28377"/>
    <lineage>
        <taxon>Eukaryota</taxon>
        <taxon>Metazoa</taxon>
        <taxon>Chordata</taxon>
        <taxon>Craniata</taxon>
        <taxon>Vertebrata</taxon>
        <taxon>Euteleostomi</taxon>
        <taxon>Lepidosauria</taxon>
        <taxon>Squamata</taxon>
        <taxon>Bifurcata</taxon>
        <taxon>Unidentata</taxon>
        <taxon>Episquamata</taxon>
        <taxon>Toxicofera</taxon>
        <taxon>Iguania</taxon>
        <taxon>Dactyloidae</taxon>
        <taxon>Anolis</taxon>
    </lineage>
</organism>
<dbReference type="GO" id="GO:0005576">
    <property type="term" value="C:extracellular region"/>
    <property type="evidence" value="ECO:0007669"/>
    <property type="project" value="UniProtKB-SubCell"/>
</dbReference>
<evidence type="ECO:0000256" key="2">
    <source>
        <dbReference type="ARBA" id="ARBA00004613"/>
    </source>
</evidence>
<keyword evidence="4" id="KW-0430">Lectin</keyword>
<dbReference type="GeneTree" id="ENSGT00940000154685"/>
<keyword evidence="6" id="KW-0812">Transmembrane</keyword>
<dbReference type="KEGG" id="acs:103278032"/>
<keyword evidence="5" id="KW-0735">Signal-anchor</keyword>
<keyword evidence="6" id="KW-1133">Transmembrane helix</keyword>
<evidence type="ECO:0000313" key="10">
    <source>
        <dbReference type="Proteomes" id="UP000001646"/>
    </source>
</evidence>
<dbReference type="FunCoup" id="G1KLC8">
    <property type="interactions" value="2"/>
</dbReference>
<feature type="domain" description="C-type lectin" evidence="8">
    <location>
        <begin position="23"/>
        <end position="132"/>
    </location>
</feature>
<protein>
    <recommendedName>
        <fullName evidence="8">C-type lectin domain-containing protein</fullName>
    </recommendedName>
</protein>
<keyword evidence="6" id="KW-0472">Membrane</keyword>
<evidence type="ECO:0000256" key="3">
    <source>
        <dbReference type="ARBA" id="ARBA00022525"/>
    </source>
</evidence>
<dbReference type="Ensembl" id="ENSACAT00000011662.4">
    <property type="protein sequence ID" value="ENSACAP00000011423.4"/>
    <property type="gene ID" value="ENSACAG00000011649.4"/>
</dbReference>
<dbReference type="PANTHER" id="PTHR46784">
    <property type="entry name" value="KILLER CELL LECTIN-LIKE RECEPTOR SUBFAMILY B MEMBER 1"/>
    <property type="match status" value="1"/>
</dbReference>
<dbReference type="PROSITE" id="PS50041">
    <property type="entry name" value="C_TYPE_LECTIN_2"/>
    <property type="match status" value="1"/>
</dbReference>
<dbReference type="GO" id="GO:0009986">
    <property type="term" value="C:cell surface"/>
    <property type="evidence" value="ECO:0000318"/>
    <property type="project" value="GO_Central"/>
</dbReference>
<dbReference type="CDD" id="cd03593">
    <property type="entry name" value="CLECT_NK_receptors_like"/>
    <property type="match status" value="1"/>
</dbReference>
<dbReference type="SUPFAM" id="SSF56436">
    <property type="entry name" value="C-type lectin-like"/>
    <property type="match status" value="1"/>
</dbReference>
<dbReference type="eggNOG" id="KOG4297">
    <property type="taxonomic scope" value="Eukaryota"/>
</dbReference>
<dbReference type="PANTHER" id="PTHR46784:SF1">
    <property type="entry name" value="KILLER CELL LECTIN-LIKE RECEPTOR SUBFAMILY B MEMBER 1"/>
    <property type="match status" value="1"/>
</dbReference>
<proteinExistence type="predicted"/>
<keyword evidence="3" id="KW-0964">Secreted</keyword>
<evidence type="ECO:0000259" key="8">
    <source>
        <dbReference type="PROSITE" id="PS50041"/>
    </source>
</evidence>
<evidence type="ECO:0000256" key="6">
    <source>
        <dbReference type="ARBA" id="ARBA00022989"/>
    </source>
</evidence>
<sequence>MHLCEPFTESATCKLCPANWIEERGMCYWSSKDKKNWIMGYHDCSGKRAQMLVIQDADEMTFIFGIVPEKYPVWIGLNFTTSVKSWTWIDGTTLNKTLVQPFHSENGANCGVIKDNQARSEMCTAEFRWICEKEAILF</sequence>
<dbReference type="GO" id="GO:0042269">
    <property type="term" value="P:regulation of natural killer cell mediated cytotoxicity"/>
    <property type="evidence" value="ECO:0000318"/>
    <property type="project" value="GO_Central"/>
</dbReference>
<dbReference type="Bgee" id="ENSACAG00000011649">
    <property type="expression patterns" value="Expressed in adrenal gland and 3 other cell types or tissues"/>
</dbReference>
<dbReference type="InterPro" id="IPR033992">
    <property type="entry name" value="NKR-like_CTLD"/>
</dbReference>
<comment type="subcellular location">
    <subcellularLocation>
        <location evidence="1">Membrane</location>
        <topology evidence="1">Single-pass type II membrane protein</topology>
    </subcellularLocation>
    <subcellularLocation>
        <location evidence="2">Secreted</location>
    </subcellularLocation>
</comment>
<evidence type="ECO:0000256" key="5">
    <source>
        <dbReference type="ARBA" id="ARBA00022968"/>
    </source>
</evidence>
<keyword evidence="10" id="KW-1185">Reference proteome</keyword>
<dbReference type="GO" id="GO:0005886">
    <property type="term" value="C:plasma membrane"/>
    <property type="evidence" value="ECO:0000318"/>
    <property type="project" value="GO_Central"/>
</dbReference>
<dbReference type="HOGENOM" id="CLU_049894_8_5_1"/>
<dbReference type="STRING" id="28377.ENSACAP00000011423"/>
<dbReference type="InterPro" id="IPR016186">
    <property type="entry name" value="C-type_lectin-like/link_sf"/>
</dbReference>
<dbReference type="InParanoid" id="G1KLC8"/>
<dbReference type="AlphaFoldDB" id="G1KLC8"/>
<evidence type="ECO:0000256" key="1">
    <source>
        <dbReference type="ARBA" id="ARBA00004606"/>
    </source>
</evidence>
<evidence type="ECO:0000256" key="7">
    <source>
        <dbReference type="ARBA" id="ARBA00023157"/>
    </source>
</evidence>
<dbReference type="InterPro" id="IPR001304">
    <property type="entry name" value="C-type_lectin-like"/>
</dbReference>
<dbReference type="Gene3D" id="3.10.100.10">
    <property type="entry name" value="Mannose-Binding Protein A, subunit A"/>
    <property type="match status" value="1"/>
</dbReference>
<dbReference type="GO" id="GO:0038023">
    <property type="term" value="F:signaling receptor activity"/>
    <property type="evidence" value="ECO:0000318"/>
    <property type="project" value="GO_Central"/>
</dbReference>
<dbReference type="InterPro" id="IPR016187">
    <property type="entry name" value="CTDL_fold"/>
</dbReference>
<accession>G1KLC8</accession>
<evidence type="ECO:0000313" key="9">
    <source>
        <dbReference type="Ensembl" id="ENSACAP00000011423.4"/>
    </source>
</evidence>
<dbReference type="InterPro" id="IPR051527">
    <property type="entry name" value="KLR_subfamily_B"/>
</dbReference>
<dbReference type="GO" id="GO:0030246">
    <property type="term" value="F:carbohydrate binding"/>
    <property type="evidence" value="ECO:0007669"/>
    <property type="project" value="UniProtKB-KW"/>
</dbReference>
<reference evidence="9" key="2">
    <citation type="submission" date="2025-08" db="UniProtKB">
        <authorList>
            <consortium name="Ensembl"/>
        </authorList>
    </citation>
    <scope>IDENTIFICATION</scope>
</reference>
<reference evidence="9" key="3">
    <citation type="submission" date="2025-09" db="UniProtKB">
        <authorList>
            <consortium name="Ensembl"/>
        </authorList>
    </citation>
    <scope>IDENTIFICATION</scope>
</reference>
<dbReference type="SMART" id="SM00034">
    <property type="entry name" value="CLECT"/>
    <property type="match status" value="1"/>
</dbReference>
<dbReference type="OrthoDB" id="538816at2759"/>
<evidence type="ECO:0000256" key="4">
    <source>
        <dbReference type="ARBA" id="ARBA00022734"/>
    </source>
</evidence>
<keyword evidence="7" id="KW-1015">Disulfide bond</keyword>
<reference evidence="9 10" key="1">
    <citation type="submission" date="2009-12" db="EMBL/GenBank/DDBJ databases">
        <title>The Genome Sequence of Anolis carolinensis (Green Anole Lizard).</title>
        <authorList>
            <consortium name="The Genome Sequencing Platform"/>
            <person name="Di Palma F."/>
            <person name="Alfoldi J."/>
            <person name="Heiman D."/>
            <person name="Young S."/>
            <person name="Grabherr M."/>
            <person name="Johnson J."/>
            <person name="Lander E.S."/>
            <person name="Lindblad-Toh K."/>
        </authorList>
    </citation>
    <scope>NUCLEOTIDE SEQUENCE [LARGE SCALE GENOMIC DNA]</scope>
    <source>
        <strain evidence="9 10">JBL SC #1</strain>
    </source>
</reference>
<dbReference type="Proteomes" id="UP000001646">
    <property type="component" value="Chromosome 2"/>
</dbReference>